<feature type="region of interest" description="Disordered" evidence="1">
    <location>
        <begin position="66"/>
        <end position="108"/>
    </location>
</feature>
<reference evidence="2 3" key="1">
    <citation type="submission" date="2011-02" db="EMBL/GenBank/DDBJ databases">
        <title>The Genome Sequence of Sphaeroforma arctica JP610.</title>
        <authorList>
            <consortium name="The Broad Institute Genome Sequencing Platform"/>
            <person name="Russ C."/>
            <person name="Cuomo C."/>
            <person name="Young S.K."/>
            <person name="Zeng Q."/>
            <person name="Gargeya S."/>
            <person name="Alvarado L."/>
            <person name="Berlin A."/>
            <person name="Chapman S.B."/>
            <person name="Chen Z."/>
            <person name="Freedman E."/>
            <person name="Gellesch M."/>
            <person name="Goldberg J."/>
            <person name="Griggs A."/>
            <person name="Gujja S."/>
            <person name="Heilman E."/>
            <person name="Heiman D."/>
            <person name="Howarth C."/>
            <person name="Mehta T."/>
            <person name="Neiman D."/>
            <person name="Pearson M."/>
            <person name="Roberts A."/>
            <person name="Saif S."/>
            <person name="Shea T."/>
            <person name="Shenoy N."/>
            <person name="Sisk P."/>
            <person name="Stolte C."/>
            <person name="Sykes S."/>
            <person name="White J."/>
            <person name="Yandava C."/>
            <person name="Burger G."/>
            <person name="Gray M.W."/>
            <person name="Holland P.W.H."/>
            <person name="King N."/>
            <person name="Lang F.B.F."/>
            <person name="Roger A.J."/>
            <person name="Ruiz-Trillo I."/>
            <person name="Haas B."/>
            <person name="Nusbaum C."/>
            <person name="Birren B."/>
        </authorList>
    </citation>
    <scope>NUCLEOTIDE SEQUENCE [LARGE SCALE GENOMIC DNA]</scope>
    <source>
        <strain evidence="2 3">JP610</strain>
    </source>
</reference>
<organism evidence="2 3">
    <name type="scientific">Sphaeroforma arctica JP610</name>
    <dbReference type="NCBI Taxonomy" id="667725"/>
    <lineage>
        <taxon>Eukaryota</taxon>
        <taxon>Ichthyosporea</taxon>
        <taxon>Ichthyophonida</taxon>
        <taxon>Sphaeroforma</taxon>
    </lineage>
</organism>
<dbReference type="AlphaFoldDB" id="A0A0L0F8Q7"/>
<feature type="compositionally biased region" description="Basic and acidic residues" evidence="1">
    <location>
        <begin position="78"/>
        <end position="88"/>
    </location>
</feature>
<protein>
    <submittedName>
        <fullName evidence="2">Uncharacterized protein</fullName>
    </submittedName>
</protein>
<accession>A0A0L0F8Q7</accession>
<sequence>MAMVSVDPSAFLFALCTSEVQPHHFAFHLYTAQKNSIGENAVASEPRSYFDLLLVAVLWFIQTDHVDQKPNGNYGNRARTDPAKRGSVSEKAGVSRRQQTHRQPQNSRLQVLSTQLLHKLLHQARLPAHTSNQVGA</sequence>
<proteinExistence type="predicted"/>
<dbReference type="EMBL" id="KQ246076">
    <property type="protein sequence ID" value="KNC73104.1"/>
    <property type="molecule type" value="Genomic_DNA"/>
</dbReference>
<dbReference type="RefSeq" id="XP_014147006.1">
    <property type="nucleotide sequence ID" value="XM_014291531.1"/>
</dbReference>
<evidence type="ECO:0000313" key="3">
    <source>
        <dbReference type="Proteomes" id="UP000054560"/>
    </source>
</evidence>
<dbReference type="Proteomes" id="UP000054560">
    <property type="component" value="Unassembled WGS sequence"/>
</dbReference>
<gene>
    <name evidence="2" type="ORF">SARC_14338</name>
</gene>
<name>A0A0L0F8Q7_9EUKA</name>
<keyword evidence="3" id="KW-1185">Reference proteome</keyword>
<dbReference type="GeneID" id="25914842"/>
<evidence type="ECO:0000256" key="1">
    <source>
        <dbReference type="SAM" id="MobiDB-lite"/>
    </source>
</evidence>
<evidence type="ECO:0000313" key="2">
    <source>
        <dbReference type="EMBL" id="KNC73104.1"/>
    </source>
</evidence>